<dbReference type="Proteomes" id="UP000836404">
    <property type="component" value="Unassembled WGS sequence"/>
</dbReference>
<evidence type="ECO:0000313" key="4">
    <source>
        <dbReference type="Proteomes" id="UP000836404"/>
    </source>
</evidence>
<feature type="region of interest" description="Disordered" evidence="1">
    <location>
        <begin position="182"/>
        <end position="222"/>
    </location>
</feature>
<proteinExistence type="predicted"/>
<organism evidence="3 4">
    <name type="scientific">Tilletia laevis</name>
    <dbReference type="NCBI Taxonomy" id="157183"/>
    <lineage>
        <taxon>Eukaryota</taxon>
        <taxon>Fungi</taxon>
        <taxon>Dikarya</taxon>
        <taxon>Basidiomycota</taxon>
        <taxon>Ustilaginomycotina</taxon>
        <taxon>Exobasidiomycetes</taxon>
        <taxon>Tilletiales</taxon>
        <taxon>Tilletiaceae</taxon>
        <taxon>Tilletia</taxon>
    </lineage>
</organism>
<keyword evidence="4" id="KW-1185">Reference proteome</keyword>
<feature type="signal peptide" evidence="2">
    <location>
        <begin position="1"/>
        <end position="22"/>
    </location>
</feature>
<evidence type="ECO:0000256" key="1">
    <source>
        <dbReference type="SAM" id="MobiDB-lite"/>
    </source>
</evidence>
<evidence type="ECO:0008006" key="5">
    <source>
        <dbReference type="Google" id="ProtNLM"/>
    </source>
</evidence>
<evidence type="ECO:0000313" key="3">
    <source>
        <dbReference type="EMBL" id="CAD6946287.1"/>
    </source>
</evidence>
<keyword evidence="2" id="KW-0732">Signal</keyword>
<reference evidence="3 4" key="1">
    <citation type="submission" date="2020-10" db="EMBL/GenBank/DDBJ databases">
        <authorList>
            <person name="Sedaghatjoo S."/>
        </authorList>
    </citation>
    <scope>NUCLEOTIDE SEQUENCE [LARGE SCALE GENOMIC DNA]</scope>
    <source>
        <strain evidence="3 4">LLFL</strain>
    </source>
</reference>
<evidence type="ECO:0000256" key="2">
    <source>
        <dbReference type="SAM" id="SignalP"/>
    </source>
</evidence>
<dbReference type="AlphaFoldDB" id="A0A9N8LX55"/>
<comment type="caution">
    <text evidence="3">The sequence shown here is derived from an EMBL/GenBank/DDBJ whole genome shotgun (WGS) entry which is preliminary data.</text>
</comment>
<protein>
    <recommendedName>
        <fullName evidence="5">Hydrophobin</fullName>
    </recommendedName>
</protein>
<feature type="chain" id="PRO_5040165821" description="Hydrophobin" evidence="2">
    <location>
        <begin position="23"/>
        <end position="247"/>
    </location>
</feature>
<gene>
    <name evidence="3" type="ORF">JKILLFL_G231</name>
</gene>
<feature type="compositionally biased region" description="Basic and acidic residues" evidence="1">
    <location>
        <begin position="211"/>
        <end position="220"/>
    </location>
</feature>
<accession>A0A9N8LX55</accession>
<dbReference type="EMBL" id="CAJHJF010004900">
    <property type="protein sequence ID" value="CAD6946287.1"/>
    <property type="molecule type" value="Genomic_DNA"/>
</dbReference>
<sequence>MKFSVIASLAVAAILSISIASASPMAPTNNECAIHCGSDPSVELCMCARVLAHCSSLLLTVALSSALKPQISNLFFGLSTSFELRLKSSADRNNRVTCLSATSVEYQDDDLEALNTAVATPSARYSLGIRIFSFFSARIAIVLRLVYAFGVFKPTDLNSSSPLPAASSRAFRRRRYFHCRSAGGKTSEASRERDIVVPTNAGRGGVPPKAAAEHSPKQDDLNLLNRNPIKRSLLRCYECPCFKAGCY</sequence>
<name>A0A9N8LX55_9BASI</name>